<protein>
    <recommendedName>
        <fullName evidence="4">Secreted protein</fullName>
    </recommendedName>
</protein>
<dbReference type="EMBL" id="JAMZDX010000009">
    <property type="protein sequence ID" value="MCP2314535.1"/>
    <property type="molecule type" value="Genomic_DNA"/>
</dbReference>
<proteinExistence type="predicted"/>
<dbReference type="RefSeq" id="WP_253804910.1">
    <property type="nucleotide sequence ID" value="NZ_BAAAUB010000012.1"/>
</dbReference>
<feature type="chain" id="PRO_5046388438" description="Secreted protein" evidence="1">
    <location>
        <begin position="24"/>
        <end position="157"/>
    </location>
</feature>
<name>A0ABT1JAR8_9ACTN</name>
<feature type="signal peptide" evidence="1">
    <location>
        <begin position="1"/>
        <end position="23"/>
    </location>
</feature>
<evidence type="ECO:0000313" key="2">
    <source>
        <dbReference type="EMBL" id="MCP2314535.1"/>
    </source>
</evidence>
<keyword evidence="1" id="KW-0732">Signal</keyword>
<organism evidence="2 3">
    <name type="scientific">Kitasatospora paracochleata</name>
    <dbReference type="NCBI Taxonomy" id="58354"/>
    <lineage>
        <taxon>Bacteria</taxon>
        <taxon>Bacillati</taxon>
        <taxon>Actinomycetota</taxon>
        <taxon>Actinomycetes</taxon>
        <taxon>Kitasatosporales</taxon>
        <taxon>Streptomycetaceae</taxon>
        <taxon>Kitasatospora</taxon>
    </lineage>
</organism>
<gene>
    <name evidence="2" type="ORF">FHR36_007736</name>
</gene>
<reference evidence="2 3" key="1">
    <citation type="submission" date="2022-06" db="EMBL/GenBank/DDBJ databases">
        <title>Sequencing the genomes of 1000 actinobacteria strains.</title>
        <authorList>
            <person name="Klenk H.-P."/>
        </authorList>
    </citation>
    <scope>NUCLEOTIDE SEQUENCE [LARGE SCALE GENOMIC DNA]</scope>
    <source>
        <strain evidence="2 3">DSM 41656</strain>
    </source>
</reference>
<accession>A0ABT1JAR8</accession>
<evidence type="ECO:0008006" key="4">
    <source>
        <dbReference type="Google" id="ProtNLM"/>
    </source>
</evidence>
<keyword evidence="3" id="KW-1185">Reference proteome</keyword>
<dbReference type="Proteomes" id="UP001206483">
    <property type="component" value="Unassembled WGS sequence"/>
</dbReference>
<evidence type="ECO:0000256" key="1">
    <source>
        <dbReference type="SAM" id="SignalP"/>
    </source>
</evidence>
<comment type="caution">
    <text evidence="2">The sequence shown here is derived from an EMBL/GenBank/DDBJ whole genome shotgun (WGS) entry which is preliminary data.</text>
</comment>
<sequence length="157" mass="16572">MRSLVRTTLRRAFGLTAAATVLAAGTTLATSGTASAHPGDNVCRGGGSGWVQVHGYNLLPCVYQDSSGKMHGKVTATGGYTDVYLHIVLGYRCNDWSVPEWLGYTDTPVRIWPGGGTLYTAPSSGEPVRADCQYFSMAYIVNSGHREGDVEAGPVVG</sequence>
<evidence type="ECO:0000313" key="3">
    <source>
        <dbReference type="Proteomes" id="UP001206483"/>
    </source>
</evidence>